<dbReference type="Proteomes" id="UP000216101">
    <property type="component" value="Unassembled WGS sequence"/>
</dbReference>
<proteinExistence type="inferred from homology"/>
<evidence type="ECO:0000256" key="6">
    <source>
        <dbReference type="HAMAP-Rule" id="MF_00265"/>
    </source>
</evidence>
<dbReference type="PANTHER" id="PTHR42740:SF1">
    <property type="entry name" value="RIBONUCLEASE VAPC3"/>
    <property type="match status" value="1"/>
</dbReference>
<reference evidence="9" key="1">
    <citation type="submission" date="2017-05" db="EMBL/GenBank/DDBJ databases">
        <authorList>
            <person name="Barney B.M."/>
        </authorList>
    </citation>
    <scope>NUCLEOTIDE SEQUENCE [LARGE SCALE GENOMIC DNA]</scope>
    <source>
        <strain evidence="9">PSBB022</strain>
    </source>
</reference>
<accession>A0A266QAI6</accession>
<evidence type="ECO:0000256" key="1">
    <source>
        <dbReference type="ARBA" id="ARBA00022649"/>
    </source>
</evidence>
<feature type="domain" description="PIN" evidence="7">
    <location>
        <begin position="2"/>
        <end position="117"/>
    </location>
</feature>
<evidence type="ECO:0000313" key="8">
    <source>
        <dbReference type="EMBL" id="OZY86359.1"/>
    </source>
</evidence>
<evidence type="ECO:0000256" key="5">
    <source>
        <dbReference type="ARBA" id="ARBA00022842"/>
    </source>
</evidence>
<dbReference type="RefSeq" id="WP_094984037.1">
    <property type="nucleotide sequence ID" value="NZ_NHNI01000001.1"/>
</dbReference>
<dbReference type="InterPro" id="IPR022907">
    <property type="entry name" value="VapC_family"/>
</dbReference>
<dbReference type="Gene3D" id="3.40.50.1010">
    <property type="entry name" value="5'-nuclease"/>
    <property type="match status" value="1"/>
</dbReference>
<sequence length="133" mass="14869">MIVVDSSVWIDYFNGRETAEVAKLDSLLGVEPLALGDIILLEVLQGFRTDAHFNTAREILSSLTLFNMLGEEAALNAATLFRALRKRGITIRKTNDVVIANFCITHHCSLLFSDKDFLPFVDHFGLRQVSTDL</sequence>
<gene>
    <name evidence="6" type="primary">vapC</name>
    <name evidence="8" type="ORF">CBP51_04845</name>
</gene>
<dbReference type="GO" id="GO:0000287">
    <property type="term" value="F:magnesium ion binding"/>
    <property type="evidence" value="ECO:0007669"/>
    <property type="project" value="UniProtKB-UniRule"/>
</dbReference>
<keyword evidence="9" id="KW-1185">Reference proteome</keyword>
<dbReference type="GO" id="GO:0016787">
    <property type="term" value="F:hydrolase activity"/>
    <property type="evidence" value="ECO:0007669"/>
    <property type="project" value="UniProtKB-KW"/>
</dbReference>
<comment type="similarity">
    <text evidence="6">Belongs to the PINc/VapC protein family.</text>
</comment>
<keyword evidence="6" id="KW-0800">Toxin</keyword>
<evidence type="ECO:0000256" key="3">
    <source>
        <dbReference type="ARBA" id="ARBA00022723"/>
    </source>
</evidence>
<dbReference type="Pfam" id="PF01850">
    <property type="entry name" value="PIN"/>
    <property type="match status" value="1"/>
</dbReference>
<dbReference type="GO" id="GO:0004540">
    <property type="term" value="F:RNA nuclease activity"/>
    <property type="evidence" value="ECO:0007669"/>
    <property type="project" value="InterPro"/>
</dbReference>
<dbReference type="InterPro" id="IPR051749">
    <property type="entry name" value="PINc/VapC_TA_RNase"/>
</dbReference>
<feature type="binding site" evidence="6">
    <location>
        <position position="5"/>
    </location>
    <ligand>
        <name>Mg(2+)</name>
        <dbReference type="ChEBI" id="CHEBI:18420"/>
    </ligand>
</feature>
<dbReference type="EC" id="3.1.-.-" evidence="6"/>
<keyword evidence="5 6" id="KW-0460">Magnesium</keyword>
<dbReference type="InterPro" id="IPR002716">
    <property type="entry name" value="PIN_dom"/>
</dbReference>
<organism evidence="8 9">
    <name type="scientific">Cellvibrio mixtus</name>
    <dbReference type="NCBI Taxonomy" id="39650"/>
    <lineage>
        <taxon>Bacteria</taxon>
        <taxon>Pseudomonadati</taxon>
        <taxon>Pseudomonadota</taxon>
        <taxon>Gammaproteobacteria</taxon>
        <taxon>Cellvibrionales</taxon>
        <taxon>Cellvibrionaceae</taxon>
        <taxon>Cellvibrio</taxon>
    </lineage>
</organism>
<dbReference type="SUPFAM" id="SSF88723">
    <property type="entry name" value="PIN domain-like"/>
    <property type="match status" value="1"/>
</dbReference>
<name>A0A266QAI6_9GAMM</name>
<comment type="cofactor">
    <cofactor evidence="6">
        <name>Mg(2+)</name>
        <dbReference type="ChEBI" id="CHEBI:18420"/>
    </cofactor>
</comment>
<dbReference type="EMBL" id="NHNI01000001">
    <property type="protein sequence ID" value="OZY86359.1"/>
    <property type="molecule type" value="Genomic_DNA"/>
</dbReference>
<feature type="binding site" evidence="6">
    <location>
        <position position="96"/>
    </location>
    <ligand>
        <name>Mg(2+)</name>
        <dbReference type="ChEBI" id="CHEBI:18420"/>
    </ligand>
</feature>
<comment type="caution">
    <text evidence="8">The sequence shown here is derived from an EMBL/GenBank/DDBJ whole genome shotgun (WGS) entry which is preliminary data.</text>
</comment>
<keyword evidence="3 6" id="KW-0479">Metal-binding</keyword>
<comment type="function">
    <text evidence="6">Toxic component of a toxin-antitoxin (TA) system. An RNase.</text>
</comment>
<evidence type="ECO:0000256" key="2">
    <source>
        <dbReference type="ARBA" id="ARBA00022722"/>
    </source>
</evidence>
<keyword evidence="2 6" id="KW-0540">Nuclease</keyword>
<dbReference type="PANTHER" id="PTHR42740">
    <property type="entry name" value="RIBONUCLEASE VAPC3"/>
    <property type="match status" value="1"/>
</dbReference>
<protein>
    <recommendedName>
        <fullName evidence="6">Ribonuclease VapC</fullName>
        <shortName evidence="6">RNase VapC</shortName>
        <ecNumber evidence="6">3.1.-.-</ecNumber>
    </recommendedName>
    <alternativeName>
        <fullName evidence="6">Toxin VapC</fullName>
    </alternativeName>
</protein>
<dbReference type="HAMAP" id="MF_00265">
    <property type="entry name" value="VapC_Nob1"/>
    <property type="match status" value="1"/>
</dbReference>
<evidence type="ECO:0000256" key="4">
    <source>
        <dbReference type="ARBA" id="ARBA00022801"/>
    </source>
</evidence>
<keyword evidence="4 6" id="KW-0378">Hydrolase</keyword>
<evidence type="ECO:0000313" key="9">
    <source>
        <dbReference type="Proteomes" id="UP000216101"/>
    </source>
</evidence>
<dbReference type="AlphaFoldDB" id="A0A266QAI6"/>
<evidence type="ECO:0000259" key="7">
    <source>
        <dbReference type="Pfam" id="PF01850"/>
    </source>
</evidence>
<dbReference type="GO" id="GO:0090729">
    <property type="term" value="F:toxin activity"/>
    <property type="evidence" value="ECO:0007669"/>
    <property type="project" value="UniProtKB-KW"/>
</dbReference>
<dbReference type="InterPro" id="IPR029060">
    <property type="entry name" value="PIN-like_dom_sf"/>
</dbReference>
<keyword evidence="1 6" id="KW-1277">Toxin-antitoxin system</keyword>
<dbReference type="CDD" id="cd18760">
    <property type="entry name" value="PIN_MtVapC3-like"/>
    <property type="match status" value="1"/>
</dbReference>